<dbReference type="InterPro" id="IPR029019">
    <property type="entry name" value="HEX_eukaryotic_N"/>
</dbReference>
<dbReference type="Pfam" id="PF14845">
    <property type="entry name" value="Glycohydro_20b2"/>
    <property type="match status" value="2"/>
</dbReference>
<name>A0A3R7SRF7_PENVA</name>
<dbReference type="GO" id="GO:0005886">
    <property type="term" value="C:plasma membrane"/>
    <property type="evidence" value="ECO:0007669"/>
    <property type="project" value="TreeGrafter"/>
</dbReference>
<evidence type="ECO:0000256" key="8">
    <source>
        <dbReference type="PIRSR" id="PIRSR625705-1"/>
    </source>
</evidence>
<accession>A0A3R7SRF7</accession>
<dbReference type="SUPFAM" id="SSF55545">
    <property type="entry name" value="beta-N-acetylhexosaminidase-like domain"/>
    <property type="match status" value="2"/>
</dbReference>
<evidence type="ECO:0000313" key="13">
    <source>
        <dbReference type="Proteomes" id="UP000283509"/>
    </source>
</evidence>
<protein>
    <recommendedName>
        <fullName evidence="3">beta-N-acetylhexosaminidase</fullName>
        <ecNumber evidence="3">3.2.1.52</ecNumber>
    </recommendedName>
</protein>
<evidence type="ECO:0000256" key="6">
    <source>
        <dbReference type="ARBA" id="ARBA00023180"/>
    </source>
</evidence>
<gene>
    <name evidence="12" type="ORF">C7M84_009852</name>
</gene>
<keyword evidence="4 9" id="KW-0732">Signal</keyword>
<comment type="catalytic activity">
    <reaction evidence="1">
        <text>Hydrolysis of terminal non-reducing N-acetyl-D-hexosamine residues in N-acetyl-beta-D-hexosaminides.</text>
        <dbReference type="EC" id="3.2.1.52"/>
    </reaction>
</comment>
<dbReference type="STRING" id="6689.A0A3R7SRF7"/>
<evidence type="ECO:0000256" key="3">
    <source>
        <dbReference type="ARBA" id="ARBA00012663"/>
    </source>
</evidence>
<proteinExistence type="inferred from homology"/>
<dbReference type="AlphaFoldDB" id="A0A3R7SRF7"/>
<keyword evidence="13" id="KW-1185">Reference proteome</keyword>
<dbReference type="GO" id="GO:0005975">
    <property type="term" value="P:carbohydrate metabolic process"/>
    <property type="evidence" value="ECO:0007669"/>
    <property type="project" value="InterPro"/>
</dbReference>
<dbReference type="FunFam" id="3.20.20.80:FF:000063">
    <property type="entry name" value="Beta-hexosaminidase"/>
    <property type="match status" value="1"/>
</dbReference>
<organism evidence="12 13">
    <name type="scientific">Penaeus vannamei</name>
    <name type="common">Whiteleg shrimp</name>
    <name type="synonym">Litopenaeus vannamei</name>
    <dbReference type="NCBI Taxonomy" id="6689"/>
    <lineage>
        <taxon>Eukaryota</taxon>
        <taxon>Metazoa</taxon>
        <taxon>Ecdysozoa</taxon>
        <taxon>Arthropoda</taxon>
        <taxon>Crustacea</taxon>
        <taxon>Multicrustacea</taxon>
        <taxon>Malacostraca</taxon>
        <taxon>Eumalacostraca</taxon>
        <taxon>Eucarida</taxon>
        <taxon>Decapoda</taxon>
        <taxon>Dendrobranchiata</taxon>
        <taxon>Penaeoidea</taxon>
        <taxon>Penaeidae</taxon>
        <taxon>Penaeus</taxon>
    </lineage>
</organism>
<feature type="chain" id="PRO_5018735971" description="beta-N-acetylhexosaminidase" evidence="9">
    <location>
        <begin position="24"/>
        <end position="748"/>
    </location>
</feature>
<dbReference type="GO" id="GO:0030203">
    <property type="term" value="P:glycosaminoglycan metabolic process"/>
    <property type="evidence" value="ECO:0007669"/>
    <property type="project" value="TreeGrafter"/>
</dbReference>
<keyword evidence="5" id="KW-0378">Hydrolase</keyword>
<keyword evidence="7" id="KW-0326">Glycosidase</keyword>
<comment type="caution">
    <text evidence="12">The sequence shown here is derived from an EMBL/GenBank/DDBJ whole genome shotgun (WGS) entry which is preliminary data.</text>
</comment>
<evidence type="ECO:0000259" key="11">
    <source>
        <dbReference type="Pfam" id="PF14845"/>
    </source>
</evidence>
<reference evidence="12 13" key="2">
    <citation type="submission" date="2019-01" db="EMBL/GenBank/DDBJ databases">
        <title>The decoding of complex shrimp genome reveals the adaptation for benthos swimmer, frequently molting mechanism and breeding impact on genome.</title>
        <authorList>
            <person name="Sun Y."/>
            <person name="Gao Y."/>
            <person name="Yu Y."/>
        </authorList>
    </citation>
    <scope>NUCLEOTIDE SEQUENCE [LARGE SCALE GENOMIC DNA]</scope>
    <source>
        <tissue evidence="12">Muscle</tissue>
    </source>
</reference>
<dbReference type="Proteomes" id="UP000283509">
    <property type="component" value="Unassembled WGS sequence"/>
</dbReference>
<dbReference type="EC" id="3.2.1.52" evidence="3"/>
<dbReference type="InterPro" id="IPR029018">
    <property type="entry name" value="Hex-like_dom2"/>
</dbReference>
<dbReference type="Gene3D" id="3.20.20.80">
    <property type="entry name" value="Glycosidases"/>
    <property type="match status" value="1"/>
</dbReference>
<evidence type="ECO:0000256" key="4">
    <source>
        <dbReference type="ARBA" id="ARBA00022729"/>
    </source>
</evidence>
<dbReference type="GO" id="GO:0016231">
    <property type="term" value="F:beta-N-acetylglucosaminidase activity"/>
    <property type="evidence" value="ECO:0007669"/>
    <property type="project" value="TreeGrafter"/>
</dbReference>
<evidence type="ECO:0000256" key="1">
    <source>
        <dbReference type="ARBA" id="ARBA00001231"/>
    </source>
</evidence>
<comment type="similarity">
    <text evidence="2">Belongs to the glycosyl hydrolase 20 family.</text>
</comment>
<dbReference type="InterPro" id="IPR017853">
    <property type="entry name" value="GH"/>
</dbReference>
<dbReference type="SUPFAM" id="SSF51445">
    <property type="entry name" value="(Trans)glycosidases"/>
    <property type="match status" value="1"/>
</dbReference>
<dbReference type="PANTHER" id="PTHR22600">
    <property type="entry name" value="BETA-HEXOSAMINIDASE"/>
    <property type="match status" value="1"/>
</dbReference>
<dbReference type="InterPro" id="IPR015883">
    <property type="entry name" value="Glyco_hydro_20_cat"/>
</dbReference>
<keyword evidence="6" id="KW-0325">Glycoprotein</keyword>
<evidence type="ECO:0000259" key="10">
    <source>
        <dbReference type="Pfam" id="PF00728"/>
    </source>
</evidence>
<feature type="domain" description="Beta-hexosaminidase eukaryotic type N-terminal" evidence="11">
    <location>
        <begin position="64"/>
        <end position="191"/>
    </location>
</feature>
<dbReference type="InterPro" id="IPR025705">
    <property type="entry name" value="Beta_hexosaminidase_sua/sub"/>
</dbReference>
<dbReference type="PRINTS" id="PR00738">
    <property type="entry name" value="GLHYDRLASE20"/>
</dbReference>
<feature type="domain" description="Glycoside hydrolase family 20 catalytic" evidence="10">
    <location>
        <begin position="351"/>
        <end position="705"/>
    </location>
</feature>
<dbReference type="CDD" id="cd06562">
    <property type="entry name" value="GH20_HexA_HexB-like"/>
    <property type="match status" value="1"/>
</dbReference>
<dbReference type="PANTHER" id="PTHR22600:SF26">
    <property type="entry name" value="BETA-N-ACETYLHEXOSAMINIDASE"/>
    <property type="match status" value="1"/>
</dbReference>
<feature type="signal peptide" evidence="9">
    <location>
        <begin position="1"/>
        <end position="23"/>
    </location>
</feature>
<dbReference type="Gene3D" id="3.30.379.10">
    <property type="entry name" value="Chitobiase/beta-hexosaminidase domain 2-like"/>
    <property type="match status" value="2"/>
</dbReference>
<evidence type="ECO:0000256" key="9">
    <source>
        <dbReference type="SAM" id="SignalP"/>
    </source>
</evidence>
<evidence type="ECO:0000256" key="5">
    <source>
        <dbReference type="ARBA" id="ARBA00022801"/>
    </source>
</evidence>
<evidence type="ECO:0000256" key="2">
    <source>
        <dbReference type="ARBA" id="ARBA00006285"/>
    </source>
</evidence>
<evidence type="ECO:0000256" key="7">
    <source>
        <dbReference type="ARBA" id="ARBA00023295"/>
    </source>
</evidence>
<dbReference type="Pfam" id="PF00728">
    <property type="entry name" value="Glyco_hydro_20"/>
    <property type="match status" value="1"/>
</dbReference>
<dbReference type="EMBL" id="QCYY01002242">
    <property type="protein sequence ID" value="ROT71808.1"/>
    <property type="molecule type" value="Genomic_DNA"/>
</dbReference>
<dbReference type="OrthoDB" id="428480at2759"/>
<reference evidence="12 13" key="1">
    <citation type="submission" date="2018-04" db="EMBL/GenBank/DDBJ databases">
        <authorList>
            <person name="Zhang X."/>
            <person name="Yuan J."/>
            <person name="Li F."/>
            <person name="Xiang J."/>
        </authorList>
    </citation>
    <scope>NUCLEOTIDE SEQUENCE [LARGE SCALE GENOMIC DNA]</scope>
    <source>
        <tissue evidence="12">Muscle</tissue>
    </source>
</reference>
<feature type="domain" description="Beta-hexosaminidase eukaryotic type N-terminal" evidence="11">
    <location>
        <begin position="274"/>
        <end position="327"/>
    </location>
</feature>
<evidence type="ECO:0000313" key="12">
    <source>
        <dbReference type="EMBL" id="ROT71808.1"/>
    </source>
</evidence>
<feature type="active site" description="Proton donor" evidence="8">
    <location>
        <position position="516"/>
    </location>
</feature>
<sequence length="748" mass="83415">MTSVRVAVEVVAAVLVLLPSAAPQELPAPWGWACDEGLCVKGVTSDTTTSLNQCKLTCGPESAVWPRPASIEHSSEVAFFLPTNVTRRVSCQDAVCPLLDQAIDLFLDNLQKYHPDYAGGSAPWEGPWDASIVSHTLDLDVTIWNADDRLSLETDESYQLFVTTIADKTNAQVVAATYFGARHALETLSQLVDYEEGVDALMVVSAATVEDVPAFPYRGILLDTSRNFFSENVGVRILPGLNACKLTCGPFGSLWPRPTGVTRIGNEVLEREVRLDITVSGAATRLSLETPEAYTLDITPRGTVISVTILASNYFGARHALETLSQLIAFDDHEGLMQIVSSAALTDAPAFKYRGILLDTSRNFFSVRAIERTLDAMAANKLNTFHWHITDSHSFPMFLESLPKMAFYGAYSSRQVYFPTDILHLVEYGRVRGIRVLPEFDAPAHVGNGWQWAEADGLGRLAVCVNQEPWQSYCVEPPCGQLNVVNDNTYIVLGQIYKEMVRLFGPLDLFHYGGDEVNLNCWNTTEEIVKHMEEQGQGRSADAFYKLWSDFQASSYGLLTTANGGKQIPGILWTSHLTEEGRADQYLDKDHYIIQIWTTGTDKLIGELLQKKFRVIFSNYDHWYLDCGFGAWVGEGNNWCSPYKGWQKVYDNSPHAIATNLTGSPQADLILGGEAALWSEQVDEMTLDSRLWPRGAALAERLWTNPSHNWEPAETRLIHQRQRMVARGIRADRIQPQWCHQNEGLCYI</sequence>